<dbReference type="InterPro" id="IPR013022">
    <property type="entry name" value="Xyl_isomerase-like_TIM-brl"/>
</dbReference>
<dbReference type="GO" id="GO:0004519">
    <property type="term" value="F:endonuclease activity"/>
    <property type="evidence" value="ECO:0007669"/>
    <property type="project" value="UniProtKB-KW"/>
</dbReference>
<dbReference type="PANTHER" id="PTHR12110:SF41">
    <property type="entry name" value="INOSOSE DEHYDRATASE"/>
    <property type="match status" value="1"/>
</dbReference>
<accession>H5SKS5</accession>
<feature type="domain" description="Xylose isomerase-like TIM barrel" evidence="1">
    <location>
        <begin position="22"/>
        <end position="281"/>
    </location>
</feature>
<keyword evidence="2" id="KW-0255">Endonuclease</keyword>
<organism evidence="2">
    <name type="scientific">uncultured prokaryote</name>
    <dbReference type="NCBI Taxonomy" id="198431"/>
    <lineage>
        <taxon>unclassified sequences</taxon>
        <taxon>environmental samples</taxon>
    </lineage>
</organism>
<dbReference type="InterPro" id="IPR036237">
    <property type="entry name" value="Xyl_isomerase-like_sf"/>
</dbReference>
<reference evidence="2" key="1">
    <citation type="journal article" date="2005" name="Environ. Microbiol.">
        <title>Genetic and functional properties of uncultivated thermophilic crenarchaeotes from a subsurface gold mine as revealed by analysis of genome fragments.</title>
        <authorList>
            <person name="Nunoura T."/>
            <person name="Hirayama H."/>
            <person name="Takami H."/>
            <person name="Oida H."/>
            <person name="Nishi S."/>
            <person name="Shimamura S."/>
            <person name="Suzuki Y."/>
            <person name="Inagaki F."/>
            <person name="Takai K."/>
            <person name="Nealson K.H."/>
            <person name="Horikoshi K."/>
        </authorList>
    </citation>
    <scope>NUCLEOTIDE SEQUENCE</scope>
</reference>
<dbReference type="PANTHER" id="PTHR12110">
    <property type="entry name" value="HYDROXYPYRUVATE ISOMERASE"/>
    <property type="match status" value="1"/>
</dbReference>
<sequence length="292" mass="32144">MKISVITDEISADPETAIELGVEWGVREFELRGFYTDRVPRLSAYQKQRLGDILEMYQARAIAIGPGLFKIAYPPRRPPWTTLGWMDRAGYESWAEAQRLVRYHLDELLPASLDYASEMGVRMVVIFSFDRAGAPPGEPPEEVLNALRLAAERAGAAGIQLAIETEDGFWADTGAHTAQIVRAINHPALGVNWDPGNAFFAGDTPYPAGYEAVRGLVRHVHFKDALRDAAGRPHYVAEGQIDWAGQIKALASDGYDGYISIETHIRPKVAAARAALERLRRLIAATQAGHNG</sequence>
<keyword evidence="2" id="KW-0540">Nuclease</keyword>
<reference evidence="2" key="2">
    <citation type="journal article" date="2012" name="PLoS ONE">
        <title>A Deeply Branching Thermophilic Bacterium with an Ancient Acetyl-CoA Pathway Dominates a Subsurface Ecosystem.</title>
        <authorList>
            <person name="Takami H."/>
            <person name="Noguchi H."/>
            <person name="Takaki Y."/>
            <person name="Uchiyama I."/>
            <person name="Toyoda A."/>
            <person name="Nishi S."/>
            <person name="Chee G.-J."/>
            <person name="Arai W."/>
            <person name="Nunoura T."/>
            <person name="Itoh T."/>
            <person name="Hattori M."/>
            <person name="Takai K."/>
        </authorList>
    </citation>
    <scope>NUCLEOTIDE SEQUENCE</scope>
</reference>
<keyword evidence="2" id="KW-0378">Hydrolase</keyword>
<gene>
    <name evidence="2" type="ORF">HGMM_F42G03C24</name>
</gene>
<dbReference type="Gene3D" id="3.20.20.150">
    <property type="entry name" value="Divalent-metal-dependent TIM barrel enzymes"/>
    <property type="match status" value="1"/>
</dbReference>
<proteinExistence type="predicted"/>
<dbReference type="InterPro" id="IPR050312">
    <property type="entry name" value="IolE/XylAMocC-like"/>
</dbReference>
<protein>
    <submittedName>
        <fullName evidence="2">AP endonuclease, family 2</fullName>
    </submittedName>
</protein>
<name>H5SKS5_9ZZZZ</name>
<evidence type="ECO:0000313" key="2">
    <source>
        <dbReference type="EMBL" id="BAL56761.1"/>
    </source>
</evidence>
<evidence type="ECO:0000259" key="1">
    <source>
        <dbReference type="Pfam" id="PF01261"/>
    </source>
</evidence>
<dbReference type="SUPFAM" id="SSF51658">
    <property type="entry name" value="Xylose isomerase-like"/>
    <property type="match status" value="1"/>
</dbReference>
<dbReference type="EMBL" id="AP011757">
    <property type="protein sequence ID" value="BAL56761.1"/>
    <property type="molecule type" value="Genomic_DNA"/>
</dbReference>
<dbReference type="AlphaFoldDB" id="H5SKS5"/>
<dbReference type="Pfam" id="PF01261">
    <property type="entry name" value="AP_endonuc_2"/>
    <property type="match status" value="1"/>
</dbReference>